<feature type="domain" description="C2H2-type" evidence="12">
    <location>
        <begin position="188"/>
        <end position="216"/>
    </location>
</feature>
<keyword evidence="4 10" id="KW-0863">Zinc-finger</keyword>
<dbReference type="PROSITE" id="PS50157">
    <property type="entry name" value="ZINC_FINGER_C2H2_2"/>
    <property type="match status" value="3"/>
</dbReference>
<accession>A0A8C6U173</accession>
<keyword evidence="9" id="KW-0539">Nucleus</keyword>
<dbReference type="GO" id="GO:0008270">
    <property type="term" value="F:zinc ion binding"/>
    <property type="evidence" value="ECO:0007669"/>
    <property type="project" value="UniProtKB-KW"/>
</dbReference>
<dbReference type="PROSITE" id="PS00028">
    <property type="entry name" value="ZINC_FINGER_C2H2_1"/>
    <property type="match status" value="2"/>
</dbReference>
<dbReference type="Pfam" id="PF00096">
    <property type="entry name" value="zf-C2H2"/>
    <property type="match status" value="3"/>
</dbReference>
<dbReference type="PANTHER" id="PTHR23235">
    <property type="entry name" value="KRUEPPEL-LIKE TRANSCRIPTION FACTOR"/>
    <property type="match status" value="1"/>
</dbReference>
<evidence type="ECO:0000256" key="3">
    <source>
        <dbReference type="ARBA" id="ARBA00022737"/>
    </source>
</evidence>
<evidence type="ECO:0000256" key="7">
    <source>
        <dbReference type="ARBA" id="ARBA00023125"/>
    </source>
</evidence>
<comment type="subcellular location">
    <subcellularLocation>
        <location evidence="1">Nucleus</location>
    </subcellularLocation>
</comment>
<evidence type="ECO:0000313" key="14">
    <source>
        <dbReference type="Proteomes" id="UP000694523"/>
    </source>
</evidence>
<protein>
    <recommendedName>
        <fullName evidence="12">C2H2-type domain-containing protein</fullName>
    </recommendedName>
</protein>
<evidence type="ECO:0000256" key="2">
    <source>
        <dbReference type="ARBA" id="ARBA00022723"/>
    </source>
</evidence>
<evidence type="ECO:0000256" key="11">
    <source>
        <dbReference type="SAM" id="MobiDB-lite"/>
    </source>
</evidence>
<evidence type="ECO:0000256" key="1">
    <source>
        <dbReference type="ARBA" id="ARBA00004123"/>
    </source>
</evidence>
<name>A0A8C6U173_9GOBI</name>
<feature type="region of interest" description="Disordered" evidence="11">
    <location>
        <begin position="66"/>
        <end position="130"/>
    </location>
</feature>
<evidence type="ECO:0000256" key="8">
    <source>
        <dbReference type="ARBA" id="ARBA00023163"/>
    </source>
</evidence>
<feature type="compositionally biased region" description="Polar residues" evidence="11">
    <location>
        <begin position="119"/>
        <end position="130"/>
    </location>
</feature>
<reference evidence="13" key="1">
    <citation type="submission" date="2025-08" db="UniProtKB">
        <authorList>
            <consortium name="Ensembl"/>
        </authorList>
    </citation>
    <scope>IDENTIFICATION</scope>
</reference>
<evidence type="ECO:0000313" key="13">
    <source>
        <dbReference type="Ensembl" id="ENSNMLP00000027906.1"/>
    </source>
</evidence>
<dbReference type="FunFam" id="3.30.160.60:FF:001049">
    <property type="entry name" value="zinc finger protein 319"/>
    <property type="match status" value="1"/>
</dbReference>
<dbReference type="Gene3D" id="3.30.160.60">
    <property type="entry name" value="Classic Zinc Finger"/>
    <property type="match status" value="3"/>
</dbReference>
<dbReference type="GO" id="GO:0005634">
    <property type="term" value="C:nucleus"/>
    <property type="evidence" value="ECO:0007669"/>
    <property type="project" value="UniProtKB-SubCell"/>
</dbReference>
<organism evidence="13 14">
    <name type="scientific">Neogobius melanostomus</name>
    <name type="common">round goby</name>
    <dbReference type="NCBI Taxonomy" id="47308"/>
    <lineage>
        <taxon>Eukaryota</taxon>
        <taxon>Metazoa</taxon>
        <taxon>Chordata</taxon>
        <taxon>Craniata</taxon>
        <taxon>Vertebrata</taxon>
        <taxon>Euteleostomi</taxon>
        <taxon>Actinopterygii</taxon>
        <taxon>Neopterygii</taxon>
        <taxon>Teleostei</taxon>
        <taxon>Neoteleostei</taxon>
        <taxon>Acanthomorphata</taxon>
        <taxon>Gobiaria</taxon>
        <taxon>Gobiiformes</taxon>
        <taxon>Gobioidei</taxon>
        <taxon>Gobiidae</taxon>
        <taxon>Benthophilinae</taxon>
        <taxon>Neogobiini</taxon>
        <taxon>Neogobius</taxon>
    </lineage>
</organism>
<proteinExistence type="predicted"/>
<keyword evidence="6" id="KW-0805">Transcription regulation</keyword>
<dbReference type="PANTHER" id="PTHR23235:SF164">
    <property type="entry name" value="C2H2-TYPE DOMAIN-CONTAINING PROTEIN"/>
    <property type="match status" value="1"/>
</dbReference>
<feature type="domain" description="C2H2-type" evidence="12">
    <location>
        <begin position="160"/>
        <end position="187"/>
    </location>
</feature>
<dbReference type="InterPro" id="IPR036236">
    <property type="entry name" value="Znf_C2H2_sf"/>
</dbReference>
<keyword evidence="14" id="KW-1185">Reference proteome</keyword>
<keyword evidence="7" id="KW-0238">DNA-binding</keyword>
<evidence type="ECO:0000256" key="10">
    <source>
        <dbReference type="PROSITE-ProRule" id="PRU00042"/>
    </source>
</evidence>
<dbReference type="FunFam" id="3.30.160.60:FF:000446">
    <property type="entry name" value="Zinc finger protein"/>
    <property type="match status" value="1"/>
</dbReference>
<dbReference type="Ensembl" id="ENSNMLT00000031168.1">
    <property type="protein sequence ID" value="ENSNMLP00000027906.1"/>
    <property type="gene ID" value="ENSNMLG00000017768.1"/>
</dbReference>
<sequence length="230" mass="26655">MAQVKLEEEQELWEPAEVNYSVSFKEEPEYREIQSLEDTSSVVHCKKEEPEEVEIKAEPLPQFLLVSVKSEEEEPQSSLLHQTVTEENREDSGSSDTDDSEDWAPSAERPKEQLHGPAHSNNVSEETQARSRTCSDCGKTYRNVTTLKIHQRYHTGELPFRCTVCEKCFITKGHLNVHMRSHTGERPFRCTVCEKDFITKSHLKEHMNLTQERDRSDVQSVKRILQLRVI</sequence>
<evidence type="ECO:0000256" key="6">
    <source>
        <dbReference type="ARBA" id="ARBA00023015"/>
    </source>
</evidence>
<keyword evidence="5" id="KW-0862">Zinc</keyword>
<evidence type="ECO:0000259" key="12">
    <source>
        <dbReference type="PROSITE" id="PS50157"/>
    </source>
</evidence>
<keyword evidence="2" id="KW-0479">Metal-binding</keyword>
<evidence type="ECO:0000256" key="5">
    <source>
        <dbReference type="ARBA" id="ARBA00022833"/>
    </source>
</evidence>
<evidence type="ECO:0000256" key="9">
    <source>
        <dbReference type="ARBA" id="ARBA00023242"/>
    </source>
</evidence>
<reference evidence="13" key="2">
    <citation type="submission" date="2025-09" db="UniProtKB">
        <authorList>
            <consortium name="Ensembl"/>
        </authorList>
    </citation>
    <scope>IDENTIFICATION</scope>
</reference>
<feature type="domain" description="C2H2-type" evidence="12">
    <location>
        <begin position="132"/>
        <end position="159"/>
    </location>
</feature>
<dbReference type="SUPFAM" id="SSF57667">
    <property type="entry name" value="beta-beta-alpha zinc fingers"/>
    <property type="match status" value="2"/>
</dbReference>
<dbReference type="InterPro" id="IPR013087">
    <property type="entry name" value="Znf_C2H2_type"/>
</dbReference>
<dbReference type="GO" id="GO:0000981">
    <property type="term" value="F:DNA-binding transcription factor activity, RNA polymerase II-specific"/>
    <property type="evidence" value="ECO:0007669"/>
    <property type="project" value="TreeGrafter"/>
</dbReference>
<evidence type="ECO:0000256" key="4">
    <source>
        <dbReference type="ARBA" id="ARBA00022771"/>
    </source>
</evidence>
<keyword evidence="8" id="KW-0804">Transcription</keyword>
<keyword evidence="3" id="KW-0677">Repeat</keyword>
<dbReference type="AlphaFoldDB" id="A0A8C6U173"/>
<dbReference type="FunFam" id="3.30.160.60:FF:000965">
    <property type="entry name" value="Neurotrophin receptor-interacting factor homolog"/>
    <property type="match status" value="1"/>
</dbReference>
<dbReference type="GO" id="GO:0000978">
    <property type="term" value="F:RNA polymerase II cis-regulatory region sequence-specific DNA binding"/>
    <property type="evidence" value="ECO:0007669"/>
    <property type="project" value="TreeGrafter"/>
</dbReference>
<dbReference type="Proteomes" id="UP000694523">
    <property type="component" value="Unplaced"/>
</dbReference>
<dbReference type="SMART" id="SM00355">
    <property type="entry name" value="ZnF_C2H2"/>
    <property type="match status" value="3"/>
</dbReference>